<keyword evidence="2" id="KW-0732">Signal</keyword>
<keyword evidence="1" id="KW-0378">Hydrolase</keyword>
<feature type="signal peptide" evidence="2">
    <location>
        <begin position="1"/>
        <end position="19"/>
    </location>
</feature>
<evidence type="ECO:0000313" key="3">
    <source>
        <dbReference type="EMBL" id="KGF44781.1"/>
    </source>
</evidence>
<proteinExistence type="inferred from homology"/>
<evidence type="ECO:0000313" key="4">
    <source>
        <dbReference type="Proteomes" id="UP000029525"/>
    </source>
</evidence>
<dbReference type="RefSeq" id="WP_036866878.1">
    <property type="nucleotide sequence ID" value="NZ_JRNQ01000028.1"/>
</dbReference>
<dbReference type="Proteomes" id="UP000029525">
    <property type="component" value="Unassembled WGS sequence"/>
</dbReference>
<dbReference type="PANTHER" id="PTHR12994:SF17">
    <property type="entry name" value="LD30995P"/>
    <property type="match status" value="1"/>
</dbReference>
<dbReference type="AlphaFoldDB" id="A0A096AE42"/>
<dbReference type="GO" id="GO:0070004">
    <property type="term" value="F:cysteine-type exopeptidase activity"/>
    <property type="evidence" value="ECO:0007669"/>
    <property type="project" value="InterPro"/>
</dbReference>
<dbReference type="OrthoDB" id="1109933at2"/>
<evidence type="ECO:0000256" key="1">
    <source>
        <dbReference type="RuleBase" id="RU364089"/>
    </source>
</evidence>
<comment type="catalytic activity">
    <reaction evidence="1">
        <text>an L-aminoacyl-L-amino acid + H2O = 2 an L-alpha-amino acid</text>
        <dbReference type="Rhea" id="RHEA:48940"/>
        <dbReference type="ChEBI" id="CHEBI:15377"/>
        <dbReference type="ChEBI" id="CHEBI:59869"/>
        <dbReference type="ChEBI" id="CHEBI:77460"/>
    </reaction>
</comment>
<dbReference type="Pfam" id="PF03577">
    <property type="entry name" value="Peptidase_C69"/>
    <property type="match status" value="1"/>
</dbReference>
<gene>
    <name evidence="3" type="ORF">HMPREF0647_05480</name>
</gene>
<evidence type="ECO:0000256" key="2">
    <source>
        <dbReference type="SAM" id="SignalP"/>
    </source>
</evidence>
<dbReference type="Gene3D" id="3.60.60.10">
    <property type="entry name" value="Penicillin V Acylase, Chain A"/>
    <property type="match status" value="1"/>
</dbReference>
<reference evidence="3 4" key="1">
    <citation type="submission" date="2014-07" db="EMBL/GenBank/DDBJ databases">
        <authorList>
            <person name="McCorrison J."/>
            <person name="Sanka R."/>
            <person name="Torralba M."/>
            <person name="Gillis M."/>
            <person name="Haft D.H."/>
            <person name="Methe B."/>
            <person name="Sutton G."/>
            <person name="Nelson K.E."/>
        </authorList>
    </citation>
    <scope>NUCLEOTIDE SEQUENCE [LARGE SCALE GENOMIC DNA]</scope>
    <source>
        <strain evidence="3 4">DNF00320</strain>
    </source>
</reference>
<feature type="chain" id="PRO_5001924533" description="Dipeptidase" evidence="2">
    <location>
        <begin position="20"/>
        <end position="533"/>
    </location>
</feature>
<sequence length="533" mass="59692">MKKLITLGVAWIAALTVNAQITAEDMTVGQSCTSIMVGKKASATGEVITSHTCDGNYRSWMTMEPARDYAKGAMHPVWRGTLHTAFRNDTVGVKVMGVLPEAAHTYAYLNTAYPCLNEKQLAIGESTFVGPEQLRNPKGWFNIEELQRIALQRCDKARDAIRLIGDLIKQYGYGDYGECITIADRNEVWQMEIVGAGKNVIGGVWVAKRVADDEVAVSCNIPRIGKLERGSADFMCSDNVEKVALKNKLWDGKSEFCFWKAYNCEYAKGKNFLEREMFIYNSLLGEERFNMDMGELPYSIVPKAKVSVEKVMELLRATYEGTQYDMCKNLKAVVTKKDKDGKAYKDTIQSPVANPWMGGNMMRTLNYLDSTAVTFHRGVSVAWCSYSWVAQLRRELPDAVGGVVWMSVDNPAESPRIPIFCGTTKLPSAFDRCGNKVYGDDVAMWQYRKANKLATVAWQSTKGMINKAVLDEQARALNGLSSLEQNVKASLAKDAKADVSSLLNEYTYDVYLRTSNHWKQLEGKLWQRFGMGF</sequence>
<dbReference type="GO" id="GO:0006508">
    <property type="term" value="P:proteolysis"/>
    <property type="evidence" value="ECO:0007669"/>
    <property type="project" value="UniProtKB-KW"/>
</dbReference>
<name>A0A096AE42_9BACT</name>
<dbReference type="PANTHER" id="PTHR12994">
    <property type="entry name" value="SECERNIN"/>
    <property type="match status" value="1"/>
</dbReference>
<protein>
    <recommendedName>
        <fullName evidence="1">Dipeptidase</fullName>
        <ecNumber evidence="1">3.4.-.-</ecNumber>
    </recommendedName>
</protein>
<comment type="similarity">
    <text evidence="1">Belongs to the peptidase C69 family.</text>
</comment>
<dbReference type="EMBL" id="JRNQ01000028">
    <property type="protein sequence ID" value="KGF44781.1"/>
    <property type="molecule type" value="Genomic_DNA"/>
</dbReference>
<comment type="caution">
    <text evidence="3">The sequence shown here is derived from an EMBL/GenBank/DDBJ whole genome shotgun (WGS) entry which is preliminary data.</text>
</comment>
<keyword evidence="1" id="KW-0224">Dipeptidase</keyword>
<keyword evidence="1" id="KW-0645">Protease</keyword>
<dbReference type="GO" id="GO:0016805">
    <property type="term" value="F:dipeptidase activity"/>
    <property type="evidence" value="ECO:0007669"/>
    <property type="project" value="UniProtKB-KW"/>
</dbReference>
<accession>A0A096AE42</accession>
<organism evidence="3 4">
    <name type="scientific">Prevotella bivia DNF00320</name>
    <dbReference type="NCBI Taxonomy" id="1401068"/>
    <lineage>
        <taxon>Bacteria</taxon>
        <taxon>Pseudomonadati</taxon>
        <taxon>Bacteroidota</taxon>
        <taxon>Bacteroidia</taxon>
        <taxon>Bacteroidales</taxon>
        <taxon>Prevotellaceae</taxon>
        <taxon>Prevotella</taxon>
    </lineage>
</organism>
<dbReference type="EC" id="3.4.-.-" evidence="1"/>
<dbReference type="InterPro" id="IPR005322">
    <property type="entry name" value="Peptidase_C69"/>
</dbReference>